<accession>A0ABD5DC02</accession>
<dbReference type="RefSeq" id="WP_004716571.1">
    <property type="nucleotide sequence ID" value="NZ_CP110465.1"/>
</dbReference>
<dbReference type="EMBL" id="VMBB01000021">
    <property type="protein sequence ID" value="MDR8261612.1"/>
    <property type="molecule type" value="Genomic_DNA"/>
</dbReference>
<dbReference type="AlphaFoldDB" id="A0ABD5DC02"/>
<organism evidence="1">
    <name type="scientific">Acinetobacter baumannii</name>
    <dbReference type="NCBI Taxonomy" id="470"/>
    <lineage>
        <taxon>Bacteria</taxon>
        <taxon>Pseudomonadati</taxon>
        <taxon>Pseudomonadota</taxon>
        <taxon>Gammaproteobacteria</taxon>
        <taxon>Moraxellales</taxon>
        <taxon>Moraxellaceae</taxon>
        <taxon>Acinetobacter</taxon>
        <taxon>Acinetobacter calcoaceticus/baumannii complex</taxon>
    </lineage>
</organism>
<name>A0ABD5DC02_ACIBA</name>
<reference evidence="1" key="1">
    <citation type="submission" date="2019-07" db="EMBL/GenBank/DDBJ databases">
        <title>Biological characteristics of mucoid Acinetobacter baumannii from a general hospital in China.</title>
        <authorList>
            <person name="Hua X."/>
            <person name="Yu Y."/>
        </authorList>
    </citation>
    <scope>NUCLEOTIDE SEQUENCE [LARGE SCALE GENOMIC DNA]</scope>
    <source>
        <strain evidence="1">N41</strain>
    </source>
</reference>
<protein>
    <submittedName>
        <fullName evidence="1">DUF1317 family protein</fullName>
    </submittedName>
</protein>
<proteinExistence type="predicted"/>
<evidence type="ECO:0000313" key="1">
    <source>
        <dbReference type="EMBL" id="MDR8261612.1"/>
    </source>
</evidence>
<gene>
    <name evidence="1" type="ORF">FPK87_14235</name>
</gene>
<sequence>MFHRTPEKYKYQTANIIQGLAELPFVVRGRVEGWVIPGGRIITNKAKAMEYASRMNDFMASNMRRFKRKRL</sequence>
<comment type="caution">
    <text evidence="1">The sequence shown here is derived from an EMBL/GenBank/DDBJ whole genome shotgun (WGS) entry which is preliminary data.</text>
</comment>